<gene>
    <name evidence="3" type="ORF">WDU99_07130</name>
</gene>
<sequence>MTTTTDTTPAHTRIAPTELTGVFGAVVKVAARRMIGRVPDSMGVLAHHPTLMRASMGIGRKIDGLHELDRYLSTFAVMAAAAHIGCSWCLDYNYYKSHNDGLDEAKARQVPNWRDATVFTDLERDVMAYAEAMSQTPPAVTDELSASLLERLGPAALIELTAKVAFMNMSSRMNTALGIRSEGYADSCDLPALAARPTADAREARDARDARQAVATAESDA</sequence>
<dbReference type="Pfam" id="PF02627">
    <property type="entry name" value="CMD"/>
    <property type="match status" value="1"/>
</dbReference>
<dbReference type="EMBL" id="JBBDGM010000005">
    <property type="protein sequence ID" value="MEJ1088085.1"/>
    <property type="molecule type" value="Genomic_DNA"/>
</dbReference>
<feature type="region of interest" description="Disordered" evidence="1">
    <location>
        <begin position="197"/>
        <end position="221"/>
    </location>
</feature>
<evidence type="ECO:0000256" key="1">
    <source>
        <dbReference type="SAM" id="MobiDB-lite"/>
    </source>
</evidence>
<name>A0ABU8L9V1_9MICO</name>
<dbReference type="Proteomes" id="UP001371224">
    <property type="component" value="Unassembled WGS sequence"/>
</dbReference>
<dbReference type="PANTHER" id="PTHR34846">
    <property type="entry name" value="4-CARBOXYMUCONOLACTONE DECARBOXYLASE FAMILY PROTEIN (AFU_ORTHOLOGUE AFUA_6G11590)"/>
    <property type="match status" value="1"/>
</dbReference>
<dbReference type="InterPro" id="IPR003779">
    <property type="entry name" value="CMD-like"/>
</dbReference>
<feature type="compositionally biased region" description="Low complexity" evidence="1">
    <location>
        <begin position="212"/>
        <end position="221"/>
    </location>
</feature>
<dbReference type="PANTHER" id="PTHR34846:SF10">
    <property type="entry name" value="CYTOPLASMIC PROTEIN"/>
    <property type="match status" value="1"/>
</dbReference>
<evidence type="ECO:0000259" key="2">
    <source>
        <dbReference type="Pfam" id="PF02627"/>
    </source>
</evidence>
<evidence type="ECO:0000313" key="3">
    <source>
        <dbReference type="EMBL" id="MEJ1088085.1"/>
    </source>
</evidence>
<comment type="caution">
    <text evidence="3">The sequence shown here is derived from an EMBL/GenBank/DDBJ whole genome shotgun (WGS) entry which is preliminary data.</text>
</comment>
<dbReference type="InterPro" id="IPR029032">
    <property type="entry name" value="AhpD-like"/>
</dbReference>
<feature type="domain" description="Carboxymuconolactone decarboxylase-like" evidence="2">
    <location>
        <begin position="52"/>
        <end position="132"/>
    </location>
</feature>
<evidence type="ECO:0000313" key="4">
    <source>
        <dbReference type="Proteomes" id="UP001371224"/>
    </source>
</evidence>
<dbReference type="RefSeq" id="WP_337331754.1">
    <property type="nucleotide sequence ID" value="NZ_JBBDGM010000005.1"/>
</dbReference>
<dbReference type="Gene3D" id="1.20.1290.10">
    <property type="entry name" value="AhpD-like"/>
    <property type="match status" value="1"/>
</dbReference>
<dbReference type="SUPFAM" id="SSF69118">
    <property type="entry name" value="AhpD-like"/>
    <property type="match status" value="1"/>
</dbReference>
<feature type="compositionally biased region" description="Basic and acidic residues" evidence="1">
    <location>
        <begin position="199"/>
        <end position="211"/>
    </location>
</feature>
<accession>A0ABU8L9V1</accession>
<keyword evidence="4" id="KW-1185">Reference proteome</keyword>
<protein>
    <submittedName>
        <fullName evidence="3">Carboxymuconolactone decarboxylase family protein</fullName>
    </submittedName>
</protein>
<proteinExistence type="predicted"/>
<organism evidence="3 4">
    <name type="scientific">Microbacterium bandirmense</name>
    <dbReference type="NCBI Taxonomy" id="3122050"/>
    <lineage>
        <taxon>Bacteria</taxon>
        <taxon>Bacillati</taxon>
        <taxon>Actinomycetota</taxon>
        <taxon>Actinomycetes</taxon>
        <taxon>Micrococcales</taxon>
        <taxon>Microbacteriaceae</taxon>
        <taxon>Microbacterium</taxon>
    </lineage>
</organism>
<reference evidence="3 4" key="1">
    <citation type="submission" date="2024-02" db="EMBL/GenBank/DDBJ databases">
        <authorList>
            <person name="Saticioglu I.B."/>
        </authorList>
    </citation>
    <scope>NUCLEOTIDE SEQUENCE [LARGE SCALE GENOMIC DNA]</scope>
    <source>
        <strain evidence="3 4">Mu-80</strain>
    </source>
</reference>